<feature type="non-terminal residue" evidence="4">
    <location>
        <position position="1"/>
    </location>
</feature>
<name>A0A8S3Z1J2_9EUPU</name>
<dbReference type="Pfam" id="PF13833">
    <property type="entry name" value="EF-hand_8"/>
    <property type="match status" value="2"/>
</dbReference>
<dbReference type="InterPro" id="IPR050145">
    <property type="entry name" value="Centrin_CML-like"/>
</dbReference>
<feature type="domain" description="EF-hand" evidence="3">
    <location>
        <begin position="41"/>
        <end position="76"/>
    </location>
</feature>
<feature type="domain" description="EF-hand" evidence="3">
    <location>
        <begin position="128"/>
        <end position="163"/>
    </location>
</feature>
<keyword evidence="2" id="KW-0106">Calcium</keyword>
<dbReference type="AlphaFoldDB" id="A0A8S3Z1J2"/>
<reference evidence="4" key="1">
    <citation type="submission" date="2021-04" db="EMBL/GenBank/DDBJ databases">
        <authorList>
            <consortium name="Molecular Ecology Group"/>
        </authorList>
    </citation>
    <scope>NUCLEOTIDE SEQUENCE</scope>
</reference>
<organism evidence="4 5">
    <name type="scientific">Candidula unifasciata</name>
    <dbReference type="NCBI Taxonomy" id="100452"/>
    <lineage>
        <taxon>Eukaryota</taxon>
        <taxon>Metazoa</taxon>
        <taxon>Spiralia</taxon>
        <taxon>Lophotrochozoa</taxon>
        <taxon>Mollusca</taxon>
        <taxon>Gastropoda</taxon>
        <taxon>Heterobranchia</taxon>
        <taxon>Euthyneura</taxon>
        <taxon>Panpulmonata</taxon>
        <taxon>Eupulmonata</taxon>
        <taxon>Stylommatophora</taxon>
        <taxon>Helicina</taxon>
        <taxon>Helicoidea</taxon>
        <taxon>Geomitridae</taxon>
        <taxon>Candidula</taxon>
    </lineage>
</organism>
<gene>
    <name evidence="4" type="ORF">CUNI_LOCUS7058</name>
</gene>
<evidence type="ECO:0000256" key="2">
    <source>
        <dbReference type="ARBA" id="ARBA00022837"/>
    </source>
</evidence>
<keyword evidence="1" id="KW-0677">Repeat</keyword>
<dbReference type="OrthoDB" id="6149198at2759"/>
<dbReference type="PROSITE" id="PS00018">
    <property type="entry name" value="EF_HAND_1"/>
    <property type="match status" value="2"/>
</dbReference>
<sequence>TDDLTEEEITRCQHIFDKKAIDGRLDLKGFKLVFRVLGEIVASEEAELMFDTGDRDDDNTIDFDEFLRLYSKYRQQEQARKEAILDSVDKLFLCGPGDFIELRKVQQLLLKLQQPDLDARLVREKSDLGVDEVKRLVKSLDINGSGCISKQEFVNILCEHLDI</sequence>
<comment type="caution">
    <text evidence="4">The sequence shown here is derived from an EMBL/GenBank/DDBJ whole genome shotgun (WGS) entry which is preliminary data.</text>
</comment>
<dbReference type="InterPro" id="IPR002048">
    <property type="entry name" value="EF_hand_dom"/>
</dbReference>
<dbReference type="GO" id="GO:0005509">
    <property type="term" value="F:calcium ion binding"/>
    <property type="evidence" value="ECO:0007669"/>
    <property type="project" value="InterPro"/>
</dbReference>
<dbReference type="EMBL" id="CAJHNH020001101">
    <property type="protein sequence ID" value="CAG5121500.1"/>
    <property type="molecule type" value="Genomic_DNA"/>
</dbReference>
<evidence type="ECO:0000256" key="1">
    <source>
        <dbReference type="ARBA" id="ARBA00022737"/>
    </source>
</evidence>
<evidence type="ECO:0000259" key="3">
    <source>
        <dbReference type="PROSITE" id="PS50222"/>
    </source>
</evidence>
<dbReference type="PROSITE" id="PS50222">
    <property type="entry name" value="EF_HAND_2"/>
    <property type="match status" value="2"/>
</dbReference>
<dbReference type="Proteomes" id="UP000678393">
    <property type="component" value="Unassembled WGS sequence"/>
</dbReference>
<evidence type="ECO:0000313" key="4">
    <source>
        <dbReference type="EMBL" id="CAG5121500.1"/>
    </source>
</evidence>
<dbReference type="CDD" id="cd00051">
    <property type="entry name" value="EFh"/>
    <property type="match status" value="1"/>
</dbReference>
<keyword evidence="5" id="KW-1185">Reference proteome</keyword>
<dbReference type="InterPro" id="IPR018247">
    <property type="entry name" value="EF_Hand_1_Ca_BS"/>
</dbReference>
<accession>A0A8S3Z1J2</accession>
<evidence type="ECO:0000313" key="5">
    <source>
        <dbReference type="Proteomes" id="UP000678393"/>
    </source>
</evidence>
<dbReference type="SUPFAM" id="SSF47473">
    <property type="entry name" value="EF-hand"/>
    <property type="match status" value="1"/>
</dbReference>
<dbReference type="SMART" id="SM00054">
    <property type="entry name" value="EFh"/>
    <property type="match status" value="2"/>
</dbReference>
<dbReference type="PANTHER" id="PTHR23050">
    <property type="entry name" value="CALCIUM BINDING PROTEIN"/>
    <property type="match status" value="1"/>
</dbReference>
<protein>
    <recommendedName>
        <fullName evidence="3">EF-hand domain-containing protein</fullName>
    </recommendedName>
</protein>
<dbReference type="InterPro" id="IPR011992">
    <property type="entry name" value="EF-hand-dom_pair"/>
</dbReference>
<proteinExistence type="predicted"/>
<dbReference type="Gene3D" id="1.10.238.10">
    <property type="entry name" value="EF-hand"/>
    <property type="match status" value="2"/>
</dbReference>